<accession>A0A9Q9AYH4</accession>
<dbReference type="AlphaFoldDB" id="A0A9Q9AYH4"/>
<reference evidence="1" key="1">
    <citation type="submission" date="2022-06" db="EMBL/GenBank/DDBJ databases">
        <title>Complete genome sequences of two strains of the flax pathogen Septoria linicola.</title>
        <authorList>
            <person name="Lapalu N."/>
            <person name="Simon A."/>
            <person name="Demenou B."/>
            <person name="Paumier D."/>
            <person name="Guillot M.-P."/>
            <person name="Gout L."/>
            <person name="Valade R."/>
        </authorList>
    </citation>
    <scope>NUCLEOTIDE SEQUENCE</scope>
    <source>
        <strain evidence="1">SE15195</strain>
    </source>
</reference>
<dbReference type="EMBL" id="CP099424">
    <property type="protein sequence ID" value="USW55538.1"/>
    <property type="molecule type" value="Genomic_DNA"/>
</dbReference>
<name>A0A9Q9AYH4_9PEZI</name>
<organism evidence="1 2">
    <name type="scientific">Septoria linicola</name>
    <dbReference type="NCBI Taxonomy" id="215465"/>
    <lineage>
        <taxon>Eukaryota</taxon>
        <taxon>Fungi</taxon>
        <taxon>Dikarya</taxon>
        <taxon>Ascomycota</taxon>
        <taxon>Pezizomycotina</taxon>
        <taxon>Dothideomycetes</taxon>
        <taxon>Dothideomycetidae</taxon>
        <taxon>Mycosphaerellales</taxon>
        <taxon>Mycosphaerellaceae</taxon>
        <taxon>Septoria</taxon>
    </lineage>
</organism>
<evidence type="ECO:0000313" key="2">
    <source>
        <dbReference type="Proteomes" id="UP001056384"/>
    </source>
</evidence>
<evidence type="ECO:0000313" key="1">
    <source>
        <dbReference type="EMBL" id="USW55538.1"/>
    </source>
</evidence>
<sequence length="55" mass="6605">MQKPDEIMQRDEIPGIVAETCDAWWQYTEDNVAEQIDSGLRKFNNMRKFKNIRML</sequence>
<proteinExistence type="predicted"/>
<keyword evidence="2" id="KW-1185">Reference proteome</keyword>
<protein>
    <submittedName>
        <fullName evidence="1">Uncharacterized protein</fullName>
    </submittedName>
</protein>
<dbReference type="Proteomes" id="UP001056384">
    <property type="component" value="Chromosome 7"/>
</dbReference>
<gene>
    <name evidence="1" type="ORF">Slin15195_G088570</name>
</gene>